<dbReference type="InterPro" id="IPR000182">
    <property type="entry name" value="GNAT_dom"/>
</dbReference>
<name>A0A2N8Z933_9VIBR</name>
<feature type="domain" description="N-acetyltransferase" evidence="4">
    <location>
        <begin position="20"/>
        <end position="174"/>
    </location>
</feature>
<evidence type="ECO:0000313" key="5">
    <source>
        <dbReference type="EMBL" id="SON48428.1"/>
    </source>
</evidence>
<dbReference type="Pfam" id="PF13302">
    <property type="entry name" value="Acetyltransf_3"/>
    <property type="match status" value="1"/>
</dbReference>
<keyword evidence="2 5" id="KW-0012">Acyltransferase</keyword>
<dbReference type="PANTHER" id="PTHR43792">
    <property type="entry name" value="GNAT FAMILY, PUTATIVE (AFU_ORTHOLOGUE AFUA_3G00765)-RELATED-RELATED"/>
    <property type="match status" value="1"/>
</dbReference>
<reference evidence="5 6" key="1">
    <citation type="submission" date="2017-10" db="EMBL/GenBank/DDBJ databases">
        <authorList>
            <person name="Banno H."/>
            <person name="Chua N.-H."/>
        </authorList>
    </citation>
    <scope>NUCLEOTIDE SEQUENCE [LARGE SCALE GENOMIC DNA]</scope>
    <source>
        <strain evidence="5">Vibrio tapetis CECT4600</strain>
    </source>
</reference>
<evidence type="ECO:0000259" key="4">
    <source>
        <dbReference type="PROSITE" id="PS51186"/>
    </source>
</evidence>
<evidence type="ECO:0000256" key="3">
    <source>
        <dbReference type="ARBA" id="ARBA00038502"/>
    </source>
</evidence>
<gene>
    <name evidence="5" type="ORF">VTAP4600_A0449</name>
</gene>
<dbReference type="InterPro" id="IPR016181">
    <property type="entry name" value="Acyl_CoA_acyltransferase"/>
</dbReference>
<accession>A0A2N8Z933</accession>
<proteinExistence type="inferred from homology"/>
<evidence type="ECO:0000256" key="2">
    <source>
        <dbReference type="ARBA" id="ARBA00023315"/>
    </source>
</evidence>
<comment type="similarity">
    <text evidence="3">Belongs to the acetyltransferase family. RimJ subfamily.</text>
</comment>
<dbReference type="GO" id="GO:0016747">
    <property type="term" value="F:acyltransferase activity, transferring groups other than amino-acyl groups"/>
    <property type="evidence" value="ECO:0007669"/>
    <property type="project" value="InterPro"/>
</dbReference>
<dbReference type="Gene3D" id="3.40.630.30">
    <property type="match status" value="1"/>
</dbReference>
<dbReference type="PROSITE" id="PS51186">
    <property type="entry name" value="GNAT"/>
    <property type="match status" value="1"/>
</dbReference>
<dbReference type="InterPro" id="IPR051531">
    <property type="entry name" value="N-acetyltransferase"/>
</dbReference>
<dbReference type="EMBL" id="LT960611">
    <property type="protein sequence ID" value="SON48428.1"/>
    <property type="molecule type" value="Genomic_DNA"/>
</dbReference>
<dbReference type="AlphaFoldDB" id="A0A2N8Z933"/>
<protein>
    <submittedName>
        <fullName evidence="5">Putative Acyl-CoA N-acyltransferase</fullName>
    </submittedName>
</protein>
<dbReference type="KEGG" id="vta:A0449"/>
<sequence>MQDNLFSFPLLSHSDCEALLRFEKRNRFWFESNINGRPEDFYCLKGVSSHIRECLHQYHELTMLPTLIKNSKGDILGRANLHSIDLSRGEAWVGYRVAEQCAGQGLASKATEQLIRYASSFSGLKYLKAYASTQNVASQRVLLRNNFKMIGNVNDFTEVNGAMIDCYEYQLELQKPFSQWC</sequence>
<dbReference type="RefSeq" id="WP_102521299.1">
    <property type="nucleotide sequence ID" value="NZ_LT960611.1"/>
</dbReference>
<dbReference type="Proteomes" id="UP000235828">
    <property type="component" value="Chromosome A"/>
</dbReference>
<dbReference type="PANTHER" id="PTHR43792:SF8">
    <property type="entry name" value="[RIBOSOMAL PROTEIN US5]-ALANINE N-ACETYLTRANSFERASE"/>
    <property type="match status" value="1"/>
</dbReference>
<organism evidence="5 6">
    <name type="scientific">Vibrio tapetis subsp. tapetis</name>
    <dbReference type="NCBI Taxonomy" id="1671868"/>
    <lineage>
        <taxon>Bacteria</taxon>
        <taxon>Pseudomonadati</taxon>
        <taxon>Pseudomonadota</taxon>
        <taxon>Gammaproteobacteria</taxon>
        <taxon>Vibrionales</taxon>
        <taxon>Vibrionaceae</taxon>
        <taxon>Vibrio</taxon>
    </lineage>
</organism>
<evidence type="ECO:0000313" key="6">
    <source>
        <dbReference type="Proteomes" id="UP000235828"/>
    </source>
</evidence>
<evidence type="ECO:0000256" key="1">
    <source>
        <dbReference type="ARBA" id="ARBA00022679"/>
    </source>
</evidence>
<dbReference type="SUPFAM" id="SSF55729">
    <property type="entry name" value="Acyl-CoA N-acyltransferases (Nat)"/>
    <property type="match status" value="1"/>
</dbReference>
<keyword evidence="1 5" id="KW-0808">Transferase</keyword>
<dbReference type="OrthoDB" id="9801656at2"/>
<keyword evidence="6" id="KW-1185">Reference proteome</keyword>